<dbReference type="EC" id="2.7.11.1" evidence="1"/>
<feature type="compositionally biased region" description="Acidic residues" evidence="6">
    <location>
        <begin position="84"/>
        <end position="97"/>
    </location>
</feature>
<feature type="domain" description="Protein kinase" evidence="7">
    <location>
        <begin position="265"/>
        <end position="583"/>
    </location>
</feature>
<organism evidence="8 9">
    <name type="scientific">Extremus antarcticus</name>
    <dbReference type="NCBI Taxonomy" id="702011"/>
    <lineage>
        <taxon>Eukaryota</taxon>
        <taxon>Fungi</taxon>
        <taxon>Dikarya</taxon>
        <taxon>Ascomycota</taxon>
        <taxon>Pezizomycotina</taxon>
        <taxon>Dothideomycetes</taxon>
        <taxon>Dothideomycetidae</taxon>
        <taxon>Mycosphaerellales</taxon>
        <taxon>Extremaceae</taxon>
        <taxon>Extremus</taxon>
    </lineage>
</organism>
<name>A0AAJ0DMS5_9PEZI</name>
<evidence type="ECO:0000259" key="7">
    <source>
        <dbReference type="PROSITE" id="PS50011"/>
    </source>
</evidence>
<keyword evidence="4" id="KW-0418">Kinase</keyword>
<dbReference type="Pfam" id="PF00069">
    <property type="entry name" value="Pkinase"/>
    <property type="match status" value="1"/>
</dbReference>
<protein>
    <recommendedName>
        <fullName evidence="1">non-specific serine/threonine protein kinase</fullName>
        <ecNumber evidence="1">2.7.11.1</ecNumber>
    </recommendedName>
</protein>
<keyword evidence="9" id="KW-1185">Reference proteome</keyword>
<dbReference type="PANTHER" id="PTHR43671">
    <property type="entry name" value="SERINE/THREONINE-PROTEIN KINASE NEK"/>
    <property type="match status" value="1"/>
</dbReference>
<feature type="region of interest" description="Disordered" evidence="6">
    <location>
        <begin position="172"/>
        <end position="219"/>
    </location>
</feature>
<feature type="compositionally biased region" description="Pro residues" evidence="6">
    <location>
        <begin position="66"/>
        <end position="80"/>
    </location>
</feature>
<accession>A0AAJ0DMS5</accession>
<dbReference type="AlphaFoldDB" id="A0AAJ0DMS5"/>
<feature type="region of interest" description="Disordered" evidence="6">
    <location>
        <begin position="60"/>
        <end position="135"/>
    </location>
</feature>
<dbReference type="GO" id="GO:0005524">
    <property type="term" value="F:ATP binding"/>
    <property type="evidence" value="ECO:0007669"/>
    <property type="project" value="UniProtKB-KW"/>
</dbReference>
<dbReference type="SMART" id="SM00220">
    <property type="entry name" value="S_TKc"/>
    <property type="match status" value="1"/>
</dbReference>
<dbReference type="InterPro" id="IPR000719">
    <property type="entry name" value="Prot_kinase_dom"/>
</dbReference>
<evidence type="ECO:0000313" key="9">
    <source>
        <dbReference type="Proteomes" id="UP001271007"/>
    </source>
</evidence>
<dbReference type="InterPro" id="IPR050660">
    <property type="entry name" value="NEK_Ser/Thr_kinase"/>
</dbReference>
<reference evidence="8" key="1">
    <citation type="submission" date="2023-04" db="EMBL/GenBank/DDBJ databases">
        <title>Black Yeasts Isolated from many extreme environments.</title>
        <authorList>
            <person name="Coleine C."/>
            <person name="Stajich J.E."/>
            <person name="Selbmann L."/>
        </authorList>
    </citation>
    <scope>NUCLEOTIDE SEQUENCE</scope>
    <source>
        <strain evidence="8">CCFEE 5312</strain>
    </source>
</reference>
<evidence type="ECO:0000256" key="1">
    <source>
        <dbReference type="ARBA" id="ARBA00012513"/>
    </source>
</evidence>
<evidence type="ECO:0000256" key="2">
    <source>
        <dbReference type="ARBA" id="ARBA00022679"/>
    </source>
</evidence>
<evidence type="ECO:0000256" key="5">
    <source>
        <dbReference type="ARBA" id="ARBA00022840"/>
    </source>
</evidence>
<dbReference type="PANTHER" id="PTHR43671:SF13">
    <property type="entry name" value="SERINE_THREONINE-PROTEIN KINASE NEK2"/>
    <property type="match status" value="1"/>
</dbReference>
<feature type="compositionally biased region" description="Low complexity" evidence="6">
    <location>
        <begin position="124"/>
        <end position="135"/>
    </location>
</feature>
<feature type="compositionally biased region" description="Acidic residues" evidence="6">
    <location>
        <begin position="207"/>
        <end position="216"/>
    </location>
</feature>
<dbReference type="Proteomes" id="UP001271007">
    <property type="component" value="Unassembled WGS sequence"/>
</dbReference>
<dbReference type="InterPro" id="IPR011009">
    <property type="entry name" value="Kinase-like_dom_sf"/>
</dbReference>
<dbReference type="InterPro" id="IPR008271">
    <property type="entry name" value="Ser/Thr_kinase_AS"/>
</dbReference>
<keyword evidence="5" id="KW-0067">ATP-binding</keyword>
<dbReference type="PROSITE" id="PS00108">
    <property type="entry name" value="PROTEIN_KINASE_ST"/>
    <property type="match status" value="1"/>
</dbReference>
<keyword evidence="2" id="KW-0808">Transferase</keyword>
<evidence type="ECO:0000256" key="3">
    <source>
        <dbReference type="ARBA" id="ARBA00022741"/>
    </source>
</evidence>
<keyword evidence="3" id="KW-0547">Nucleotide-binding</keyword>
<dbReference type="GO" id="GO:0004674">
    <property type="term" value="F:protein serine/threonine kinase activity"/>
    <property type="evidence" value="ECO:0007669"/>
    <property type="project" value="UniProtKB-EC"/>
</dbReference>
<evidence type="ECO:0000256" key="6">
    <source>
        <dbReference type="SAM" id="MobiDB-lite"/>
    </source>
</evidence>
<dbReference type="EMBL" id="JAWDJX010000018">
    <property type="protein sequence ID" value="KAK3052848.1"/>
    <property type="molecule type" value="Genomic_DNA"/>
</dbReference>
<dbReference type="SUPFAM" id="SSF56112">
    <property type="entry name" value="Protein kinase-like (PK-like)"/>
    <property type="match status" value="1"/>
</dbReference>
<proteinExistence type="predicted"/>
<comment type="caution">
    <text evidence="8">The sequence shown here is derived from an EMBL/GenBank/DDBJ whole genome shotgun (WGS) entry which is preliminary data.</text>
</comment>
<dbReference type="PROSITE" id="PS50011">
    <property type="entry name" value="PROTEIN_KINASE_DOM"/>
    <property type="match status" value="1"/>
</dbReference>
<evidence type="ECO:0000313" key="8">
    <source>
        <dbReference type="EMBL" id="KAK3052848.1"/>
    </source>
</evidence>
<dbReference type="Gene3D" id="1.10.510.10">
    <property type="entry name" value="Transferase(Phosphotransferase) domain 1"/>
    <property type="match status" value="1"/>
</dbReference>
<sequence>MAAKRSNPNTQGCRAWIAWQLRTVPGTTRGGLITQWTGTLPGRTRNWATTAFRENLAAGFDRDLTPLPPPPPPPVQPPNAEPGENGEGEEAEGEEAAEAQQPAANVDRDGDFLMANDAPGNDNAQALAQQQAAPTTDAALASTAGAVLARAVSPQPANQNDNQATPQNVVNAPQLPAYQPPNGTNGPARRGVRTRYKPSAPPPPDSDGSEESEDGSSDDRVLDLNDYVAVGDGTIEAVRPSTFRRIEERKHEWPDGQLPDRDLWTASRDHIGEGGEGRAILWLKKRDDGVLIDRVVAKNVFKSPNAWLNWTMWWGNPRDTVNRQVLEVKVMELFRGKRGSQKVMSSRAHYVDNSANWFRIYMDYCAYGSLQNLIEQVGLHAGRQVPEPFLWNVANDLVEACLLLKYSDAEVNTRIPGWSSLVHRDIKLDNILLDDHAKDSEDFPAYLTARLADFGFVAMTDEHDPDNPMLYNNGKGTKGWRAPEQIRYVSDRSLVPLHRPQSEMKFGERTNAFGIGMTLIRLMGQDRLSEEPTFHTALPVHYRLNPDYHPRYSQALRDLAERCTRYYPEARPTLDELKQHILYHTQPGDMHDEASGMRSQANIELGSPEELRHPADKYVLGMAQ</sequence>
<evidence type="ECO:0000256" key="4">
    <source>
        <dbReference type="ARBA" id="ARBA00022777"/>
    </source>
</evidence>
<gene>
    <name evidence="8" type="ORF">LTR09_005912</name>
</gene>